<dbReference type="PROSITE" id="PS51432">
    <property type="entry name" value="AP_NUCLEASE_F2_4"/>
    <property type="match status" value="1"/>
</dbReference>
<feature type="binding site" evidence="9">
    <location>
        <position position="231"/>
    </location>
    <ligand>
        <name>Zn(2+)</name>
        <dbReference type="ChEBI" id="CHEBI:29105"/>
        <label>3</label>
    </ligand>
</feature>
<keyword evidence="8 9" id="KW-0234">DNA repair</keyword>
<keyword evidence="2 9" id="KW-0540">Nuclease</keyword>
<dbReference type="Pfam" id="PF01261">
    <property type="entry name" value="AP_endonuc_2"/>
    <property type="match status" value="1"/>
</dbReference>
<evidence type="ECO:0000256" key="5">
    <source>
        <dbReference type="ARBA" id="ARBA00022763"/>
    </source>
</evidence>
<dbReference type="PANTHER" id="PTHR21445:SF0">
    <property type="entry name" value="APURINIC-APYRIMIDINIC ENDONUCLEASE"/>
    <property type="match status" value="1"/>
</dbReference>
<feature type="domain" description="Xylose isomerase-like TIM barrel" evidence="10">
    <location>
        <begin position="21"/>
        <end position="277"/>
    </location>
</feature>
<keyword evidence="6 9" id="KW-0378">Hydrolase</keyword>
<dbReference type="GO" id="GO:0003906">
    <property type="term" value="F:DNA-(apurinic or apyrimidinic site) endonuclease activity"/>
    <property type="evidence" value="ECO:0007669"/>
    <property type="project" value="TreeGrafter"/>
</dbReference>
<dbReference type="InterPro" id="IPR001719">
    <property type="entry name" value="AP_endonuc_2"/>
</dbReference>
<dbReference type="NCBIfam" id="NF002199">
    <property type="entry name" value="PRK01060.1-4"/>
    <property type="match status" value="1"/>
</dbReference>
<dbReference type="InterPro" id="IPR018246">
    <property type="entry name" value="AP_endonuc_F2_Zn_BS"/>
</dbReference>
<dbReference type="InterPro" id="IPR013022">
    <property type="entry name" value="Xyl_isomerase-like_TIM-brl"/>
</dbReference>
<feature type="binding site" evidence="9">
    <location>
        <position position="229"/>
    </location>
    <ligand>
        <name>Zn(2+)</name>
        <dbReference type="ChEBI" id="CHEBI:29105"/>
        <label>3</label>
    </ligand>
</feature>
<dbReference type="GO" id="GO:0008270">
    <property type="term" value="F:zinc ion binding"/>
    <property type="evidence" value="ECO:0007669"/>
    <property type="project" value="UniProtKB-UniRule"/>
</dbReference>
<evidence type="ECO:0000256" key="4">
    <source>
        <dbReference type="ARBA" id="ARBA00022759"/>
    </source>
</evidence>
<dbReference type="PANTHER" id="PTHR21445">
    <property type="entry name" value="ENDONUCLEASE IV ENDODEOXYRIBONUCLEASE IV"/>
    <property type="match status" value="1"/>
</dbReference>
<gene>
    <name evidence="9 11" type="primary">nfo</name>
    <name evidence="11" type="ORF">G4B00_00695</name>
</gene>
<reference evidence="11 12" key="1">
    <citation type="submission" date="2020-02" db="EMBL/GenBank/DDBJ databases">
        <title>Parallel evolution in the integration of a co-obligate aphid symbiosis.</title>
        <authorList>
            <person name="Monnin D."/>
            <person name="Jackson R."/>
            <person name="Kiers E.T."/>
            <person name="Bunker M."/>
            <person name="Ellers J."/>
            <person name="Henry L.M."/>
        </authorList>
    </citation>
    <scope>NUCLEOTIDE SEQUENCE [LARGE SCALE GENOMIC DNA]</scope>
    <source>
        <strain evidence="11">AURT-53B</strain>
    </source>
</reference>
<proteinExistence type="inferred from homology"/>
<feature type="binding site" evidence="9">
    <location>
        <position position="109"/>
    </location>
    <ligand>
        <name>Zn(2+)</name>
        <dbReference type="ChEBI" id="CHEBI:29105"/>
        <label>1</label>
    </ligand>
</feature>
<dbReference type="SMART" id="SM00518">
    <property type="entry name" value="AP2Ec"/>
    <property type="match status" value="1"/>
</dbReference>
<comment type="function">
    <text evidence="9">Endonuclease IV plays a role in DNA repair. It cleaves phosphodiester bonds at apurinic or apyrimidinic (AP) sites, generating a 3'-hydroxyl group and a 5'-terminal sugar phosphate.</text>
</comment>
<dbReference type="EC" id="3.1.21.2" evidence="9"/>
<dbReference type="NCBIfam" id="TIGR00587">
    <property type="entry name" value="nfo"/>
    <property type="match status" value="1"/>
</dbReference>
<feature type="binding site" evidence="9">
    <location>
        <position position="261"/>
    </location>
    <ligand>
        <name>Zn(2+)</name>
        <dbReference type="ChEBI" id="CHEBI:29105"/>
        <label>2</label>
    </ligand>
</feature>
<evidence type="ECO:0000313" key="11">
    <source>
        <dbReference type="EMBL" id="QIQ41188.1"/>
    </source>
</evidence>
<organism evidence="11 12">
    <name type="scientific">Buchnera aphidicola</name>
    <name type="common">Aphis urticata</name>
    <dbReference type="NCBI Taxonomy" id="2708353"/>
    <lineage>
        <taxon>Bacteria</taxon>
        <taxon>Pseudomonadati</taxon>
        <taxon>Pseudomonadota</taxon>
        <taxon>Gammaproteobacteria</taxon>
        <taxon>Enterobacterales</taxon>
        <taxon>Erwiniaceae</taxon>
        <taxon>Buchnera</taxon>
    </lineage>
</organism>
<protein>
    <recommendedName>
        <fullName evidence="9">Probable endonuclease 4</fullName>
        <ecNumber evidence="9">3.1.21.2</ecNumber>
    </recommendedName>
    <alternativeName>
        <fullName evidence="9">Endodeoxyribonuclease IV</fullName>
    </alternativeName>
    <alternativeName>
        <fullName evidence="9">Endonuclease IV</fullName>
    </alternativeName>
</protein>
<feature type="binding site" evidence="9">
    <location>
        <position position="69"/>
    </location>
    <ligand>
        <name>Zn(2+)</name>
        <dbReference type="ChEBI" id="CHEBI:29105"/>
        <label>1</label>
    </ligand>
</feature>
<evidence type="ECO:0000259" key="10">
    <source>
        <dbReference type="Pfam" id="PF01261"/>
    </source>
</evidence>
<evidence type="ECO:0000256" key="6">
    <source>
        <dbReference type="ARBA" id="ARBA00022801"/>
    </source>
</evidence>
<keyword evidence="5 9" id="KW-0227">DNA damage</keyword>
<keyword evidence="3 9" id="KW-0479">Metal-binding</keyword>
<dbReference type="FunFam" id="3.20.20.150:FF:000001">
    <property type="entry name" value="Probable endonuclease 4"/>
    <property type="match status" value="1"/>
</dbReference>
<comment type="catalytic activity">
    <reaction evidence="9">
        <text>Endonucleolytic cleavage to 5'-phosphooligonucleotide end-products.</text>
        <dbReference type="EC" id="3.1.21.2"/>
    </reaction>
</comment>
<dbReference type="PROSITE" id="PS00730">
    <property type="entry name" value="AP_NUCLEASE_F2_2"/>
    <property type="match status" value="1"/>
</dbReference>
<evidence type="ECO:0000256" key="7">
    <source>
        <dbReference type="ARBA" id="ARBA00022833"/>
    </source>
</evidence>
<evidence type="ECO:0000313" key="12">
    <source>
        <dbReference type="Proteomes" id="UP000502374"/>
    </source>
</evidence>
<keyword evidence="7 9" id="KW-0862">Zinc</keyword>
<dbReference type="Proteomes" id="UP000502374">
    <property type="component" value="Chromosome"/>
</dbReference>
<dbReference type="GO" id="GO:0008081">
    <property type="term" value="F:phosphoric diester hydrolase activity"/>
    <property type="evidence" value="ECO:0007669"/>
    <property type="project" value="TreeGrafter"/>
</dbReference>
<evidence type="ECO:0000256" key="8">
    <source>
        <dbReference type="ARBA" id="ARBA00023204"/>
    </source>
</evidence>
<feature type="binding site" evidence="9">
    <location>
        <position position="145"/>
    </location>
    <ligand>
        <name>Zn(2+)</name>
        <dbReference type="ChEBI" id="CHEBI:29105"/>
        <label>2</label>
    </ligand>
</feature>
<dbReference type="InterPro" id="IPR036237">
    <property type="entry name" value="Xyl_isomerase-like_sf"/>
</dbReference>
<feature type="binding site" evidence="9">
    <location>
        <position position="145"/>
    </location>
    <ligand>
        <name>Zn(2+)</name>
        <dbReference type="ChEBI" id="CHEBI:29105"/>
        <label>1</label>
    </ligand>
</feature>
<dbReference type="Gene3D" id="3.20.20.150">
    <property type="entry name" value="Divalent-metal-dependent TIM barrel enzymes"/>
    <property type="match status" value="1"/>
</dbReference>
<keyword evidence="4 9" id="KW-0255">Endonuclease</keyword>
<dbReference type="GO" id="GO:0006284">
    <property type="term" value="P:base-excision repair"/>
    <property type="evidence" value="ECO:0007669"/>
    <property type="project" value="TreeGrafter"/>
</dbReference>
<dbReference type="PROSITE" id="PS00731">
    <property type="entry name" value="AP_NUCLEASE_F2_3"/>
    <property type="match status" value="1"/>
</dbReference>
<accession>A0AAJ4GBC9</accession>
<dbReference type="PROSITE" id="PS00729">
    <property type="entry name" value="AP_NUCLEASE_F2_1"/>
    <property type="match status" value="1"/>
</dbReference>
<feature type="binding site" evidence="9">
    <location>
        <position position="179"/>
    </location>
    <ligand>
        <name>Zn(2+)</name>
        <dbReference type="ChEBI" id="CHEBI:29105"/>
        <label>2</label>
    </ligand>
</feature>
<evidence type="ECO:0000256" key="2">
    <source>
        <dbReference type="ARBA" id="ARBA00022722"/>
    </source>
</evidence>
<evidence type="ECO:0000256" key="1">
    <source>
        <dbReference type="ARBA" id="ARBA00005340"/>
    </source>
</evidence>
<comment type="similarity">
    <text evidence="1 9">Belongs to the AP endonuclease 2 family.</text>
</comment>
<feature type="binding site" evidence="9">
    <location>
        <position position="182"/>
    </location>
    <ligand>
        <name>Zn(2+)</name>
        <dbReference type="ChEBI" id="CHEBI:29105"/>
        <label>3</label>
    </ligand>
</feature>
<dbReference type="GO" id="GO:0008833">
    <property type="term" value="F:deoxyribonuclease IV (phage-T4-induced) activity"/>
    <property type="evidence" value="ECO:0007669"/>
    <property type="project" value="UniProtKB-UniRule"/>
</dbReference>
<sequence>MKYIGAHVSASGSLEKAVVRACELNATAFSFFTKNQLQWSASPLSLIDINNFKKSCVKYNFVFEKILPHSSYLINLGHPNNDLLQKSRTAFIQEMKRCHDLGLYYLNFHPGSHLHNISEQDCLSRISESINIALEKTNNITAVIENTAGQGTNVGYCFEHLYEIINKINDKSRIGVCLDTCHLFAAGYDLRTKENCQNTFNKFFNLIGLKYLKGLHLNDSKKELNSRVDRHENLGLGYIGKLAFEWIVQNRCFANIPMILETSNATMWKKEISWLKSL</sequence>
<evidence type="ECO:0000256" key="3">
    <source>
        <dbReference type="ARBA" id="ARBA00022723"/>
    </source>
</evidence>
<comment type="cofactor">
    <cofactor evidence="9">
        <name>Zn(2+)</name>
        <dbReference type="ChEBI" id="CHEBI:29105"/>
    </cofactor>
    <text evidence="9">Binds 3 Zn(2+) ions.</text>
</comment>
<feature type="binding site" evidence="9">
    <location>
        <position position="216"/>
    </location>
    <ligand>
        <name>Zn(2+)</name>
        <dbReference type="ChEBI" id="CHEBI:29105"/>
        <label>2</label>
    </ligand>
</feature>
<name>A0AAJ4GBC9_9GAMM</name>
<dbReference type="CDD" id="cd00019">
    <property type="entry name" value="AP2Ec"/>
    <property type="match status" value="1"/>
</dbReference>
<dbReference type="GO" id="GO:0003677">
    <property type="term" value="F:DNA binding"/>
    <property type="evidence" value="ECO:0007669"/>
    <property type="project" value="InterPro"/>
</dbReference>
<dbReference type="SUPFAM" id="SSF51658">
    <property type="entry name" value="Xylose isomerase-like"/>
    <property type="match status" value="1"/>
</dbReference>
<evidence type="ECO:0000256" key="9">
    <source>
        <dbReference type="HAMAP-Rule" id="MF_00152"/>
    </source>
</evidence>
<dbReference type="HAMAP" id="MF_00152">
    <property type="entry name" value="Nfo"/>
    <property type="match status" value="1"/>
</dbReference>
<dbReference type="AlphaFoldDB" id="A0AAJ4GBC9"/>
<dbReference type="EMBL" id="CP048744">
    <property type="protein sequence ID" value="QIQ41188.1"/>
    <property type="molecule type" value="Genomic_DNA"/>
</dbReference>